<keyword evidence="3" id="KW-0206">Cytoskeleton</keyword>
<evidence type="ECO:0000256" key="1">
    <source>
        <dbReference type="ARBA" id="ARBA00004430"/>
    </source>
</evidence>
<evidence type="ECO:0000256" key="8">
    <source>
        <dbReference type="SAM" id="Coils"/>
    </source>
</evidence>
<feature type="domain" description="CFAP91" evidence="11">
    <location>
        <begin position="2"/>
        <end position="149"/>
    </location>
</feature>
<comment type="similarity">
    <text evidence="5">Belongs to the CFAP91 family.</text>
</comment>
<dbReference type="PANTHER" id="PTHR22455:SF10">
    <property type="entry name" value="CILIA- AND FLAGELLA-ASSOCIATED PROTEIN 91"/>
    <property type="match status" value="1"/>
</dbReference>
<evidence type="ECO:0000256" key="3">
    <source>
        <dbReference type="ARBA" id="ARBA00023212"/>
    </source>
</evidence>
<dbReference type="InterPro" id="IPR032840">
    <property type="entry name" value="CFAP91_dom"/>
</dbReference>
<dbReference type="GO" id="GO:0005930">
    <property type="term" value="C:axoneme"/>
    <property type="evidence" value="ECO:0007669"/>
    <property type="project" value="UniProtKB-SubCell"/>
</dbReference>
<comment type="subcellular location">
    <subcellularLocation>
        <location evidence="1">Cytoplasm</location>
        <location evidence="1">Cytoskeleton</location>
        <location evidence="1">Cilium axoneme</location>
    </subcellularLocation>
</comment>
<evidence type="ECO:0000256" key="6">
    <source>
        <dbReference type="ARBA" id="ARBA00029555"/>
    </source>
</evidence>
<accession>A0A7J6Q687</accession>
<comment type="caution">
    <text evidence="12">The sequence shown here is derived from an EMBL/GenBank/DDBJ whole genome shotgun (WGS) entry which is preliminary data.</text>
</comment>
<name>A0A7J6Q687_PEROL</name>
<feature type="coiled-coil region" evidence="8">
    <location>
        <begin position="92"/>
        <end position="119"/>
    </location>
</feature>
<feature type="non-terminal residue" evidence="12">
    <location>
        <position position="1113"/>
    </location>
</feature>
<evidence type="ECO:0000256" key="9">
    <source>
        <dbReference type="SAM" id="MobiDB-lite"/>
    </source>
</evidence>
<dbReference type="InterPro" id="IPR019356">
    <property type="entry name" value="Menorin_dom"/>
</dbReference>
<keyword evidence="2" id="KW-0963">Cytoplasm</keyword>
<proteinExistence type="inferred from homology"/>
<dbReference type="Pfam" id="PF14738">
    <property type="entry name" value="CFAP91"/>
    <property type="match status" value="1"/>
</dbReference>
<reference evidence="12 13" key="1">
    <citation type="submission" date="2020-04" db="EMBL/GenBank/DDBJ databases">
        <title>Perkinsus olseni comparative genomics.</title>
        <authorList>
            <person name="Bogema D.R."/>
        </authorList>
    </citation>
    <scope>NUCLEOTIDE SEQUENCE [LARGE SCALE GENOMIC DNA]</scope>
    <source>
        <strain evidence="12">ATCC PRA-205</strain>
    </source>
</reference>
<keyword evidence="4" id="KW-0966">Cell projection</keyword>
<keyword evidence="8" id="KW-0175">Coiled coil</keyword>
<feature type="region of interest" description="Disordered" evidence="9">
    <location>
        <begin position="1"/>
        <end position="26"/>
    </location>
</feature>
<evidence type="ECO:0000256" key="5">
    <source>
        <dbReference type="ARBA" id="ARBA00029468"/>
    </source>
</evidence>
<feature type="region of interest" description="Disordered" evidence="9">
    <location>
        <begin position="579"/>
        <end position="659"/>
    </location>
</feature>
<dbReference type="Pfam" id="PF10223">
    <property type="entry name" value="Menorin_N"/>
    <property type="match status" value="1"/>
</dbReference>
<gene>
    <name evidence="12" type="primary">MAATS1_4</name>
    <name evidence="12" type="ORF">FOZ62_010007</name>
</gene>
<evidence type="ECO:0000313" key="13">
    <source>
        <dbReference type="Proteomes" id="UP000574390"/>
    </source>
</evidence>
<dbReference type="AlphaFoldDB" id="A0A7J6Q687"/>
<evidence type="ECO:0000256" key="7">
    <source>
        <dbReference type="ARBA" id="ARBA00044953"/>
    </source>
</evidence>
<dbReference type="EMBL" id="JABANM010031769">
    <property type="protein sequence ID" value="KAF4704025.1"/>
    <property type="molecule type" value="Genomic_DNA"/>
</dbReference>
<sequence length="1113" mass="123282">GVQSGYRDVEAQTEPFSPPLDSPDGTRERFWQRELLSLEQLTHANRGLHPSKKAIDEMIEDRRLEKEYENDRDGYNQARDALRFERNNRRIDKLNSRRIQALERALKDLRREHKAKIDAKLNSIRGQMEHDYGKELLRARTDQTRRLRKAHFTRVRDLASIKSLGDPVGRLGKVIDRHSSPSSSLWVPALRDGPTFGDVGDTLAPSLNRVTAKKDFDQCASVEEALTMPKPPTDVRSQLRVWLGSDKEKLRAVRVVEELNQPNRLPLLEKCGIIGKVDEVEEKELDETGEKAQDDPGRGPKSPRVKLKHPVEHADDLTKVILTKVIKGRAAEMMMHQGRDQKRHLIEELMHMDAHHSSGVQTSLEEIDETEPIPKAVQMEAAFQTMLGRSVGRAVDEIAKEKTREVGYNRVAKMVTYAEGVRRRREGKEAGHRQAALRLRSYEDSFRNSIGTMVQREVDSLADDALAEGAGECAKRRALQEARATARFVNPVLNAMEEEQHGQDAILNRLMEQLLWPHVERRRVEAGLALHQRRFAHAAQRTIEETIRGVAESIAQSGGSGTSSTEDQFQECQVDPSMLAGYNSASSSDSESDTDERDKEVTGPLPSATSALADYDSAVGSRKKQRMADTPTTTTPSQPAGGMPANAKALTSSGQSRSTGSGLIAPLLTGGLAPVDIDVGGVQQDARASAGTSVWDEDPPEALRKNKKRSEMVEMMRGLGGVSSRELKNIQELGATAQDIDPSSLQDDHWYEAQQANEQAQKVQEAALGDFYDNTEGAKQANPGGSVGKNHKRKHHINWLAADTIDNGAKRLLDLGTQAGKRGQTARKYVGLAWEGEGLQGGRQLLVTPLMWKAAVGSLMVGLSSYVDDLCEWFHITEPSSLTWAHAVDSQAELEAADAMFYESDAGALAEDGRVIMCHFPTQTTSDLDLDELLSAVQKRKTGLKIDIKLEKLVGPIGDLLSRVKLDVPVWWNADVFGKKKMPLKALADVATKDTVLSLGYIGTSFGEAERQDIIKQLTDSGLLLPASGDISCRHITFAFSARLALSCTTELVKLLDALPSTSLTLWTGVNDPRGLTRAEELRLSRALPMSRVFLDIKRQTWLGWFASWLEWA</sequence>
<comment type="similarity">
    <text evidence="7">Belongs to the menorin family.</text>
</comment>
<evidence type="ECO:0000259" key="10">
    <source>
        <dbReference type="Pfam" id="PF10223"/>
    </source>
</evidence>
<evidence type="ECO:0000313" key="12">
    <source>
        <dbReference type="EMBL" id="KAF4704025.1"/>
    </source>
</evidence>
<evidence type="ECO:0000256" key="4">
    <source>
        <dbReference type="ARBA" id="ARBA00023273"/>
    </source>
</evidence>
<feature type="region of interest" description="Disordered" evidence="9">
    <location>
        <begin position="282"/>
        <end position="306"/>
    </location>
</feature>
<protein>
    <recommendedName>
        <fullName evidence="6">Cilia- and flagella-associated protein 91</fullName>
    </recommendedName>
</protein>
<evidence type="ECO:0000259" key="11">
    <source>
        <dbReference type="Pfam" id="PF14738"/>
    </source>
</evidence>
<dbReference type="PANTHER" id="PTHR22455">
    <property type="entry name" value="CILIA- AND FLAGELLA-ASSOCIATED PROTEIN 91"/>
    <property type="match status" value="1"/>
</dbReference>
<dbReference type="InterPro" id="IPR026720">
    <property type="entry name" value="CFAP91"/>
</dbReference>
<organism evidence="12 13">
    <name type="scientific">Perkinsus olseni</name>
    <name type="common">Perkinsus atlanticus</name>
    <dbReference type="NCBI Taxonomy" id="32597"/>
    <lineage>
        <taxon>Eukaryota</taxon>
        <taxon>Sar</taxon>
        <taxon>Alveolata</taxon>
        <taxon>Perkinsozoa</taxon>
        <taxon>Perkinsea</taxon>
        <taxon>Perkinsida</taxon>
        <taxon>Perkinsidae</taxon>
        <taxon>Perkinsus</taxon>
    </lineage>
</organism>
<evidence type="ECO:0000256" key="2">
    <source>
        <dbReference type="ARBA" id="ARBA00022490"/>
    </source>
</evidence>
<feature type="compositionally biased region" description="Basic and acidic residues" evidence="9">
    <location>
        <begin position="286"/>
        <end position="298"/>
    </location>
</feature>
<feature type="domain" description="Menorin-like" evidence="10">
    <location>
        <begin position="881"/>
        <end position="1100"/>
    </location>
</feature>
<dbReference type="Proteomes" id="UP000574390">
    <property type="component" value="Unassembled WGS sequence"/>
</dbReference>